<protein>
    <submittedName>
        <fullName evidence="1">Uncharacterized protein</fullName>
    </submittedName>
</protein>
<dbReference type="AlphaFoldDB" id="A0A6C0LXF0"/>
<evidence type="ECO:0000313" key="1">
    <source>
        <dbReference type="EMBL" id="QHU35327.1"/>
    </source>
</evidence>
<sequence>MFSKKRIKRILKFKNKKHTAKNIKKNKKYKKHDSFRKKLNNLRIKTIKKHKKHKKHKKKRIAKKKRKAYIHKGGQKQIIKDFIQFINKKKQPNESKIQKGDNLNIRKYYPMEFLINDKLSIKILNDDEAKNTNDYSSKKEKKIQEFAMKKEELKKKRPTTEPPDECNEDSLIRRTGKDGFGMWYSRDIKGCDNTAYNLHKKLSKFLSQSNKMKSKQMIDAFVKI</sequence>
<accession>A0A6C0LXF0</accession>
<organism evidence="1">
    <name type="scientific">viral metagenome</name>
    <dbReference type="NCBI Taxonomy" id="1070528"/>
    <lineage>
        <taxon>unclassified sequences</taxon>
        <taxon>metagenomes</taxon>
        <taxon>organismal metagenomes</taxon>
    </lineage>
</organism>
<dbReference type="EMBL" id="MN740587">
    <property type="protein sequence ID" value="QHU35327.1"/>
    <property type="molecule type" value="Genomic_DNA"/>
</dbReference>
<proteinExistence type="predicted"/>
<reference evidence="1" key="1">
    <citation type="journal article" date="2020" name="Nature">
        <title>Giant virus diversity and host interactions through global metagenomics.</title>
        <authorList>
            <person name="Schulz F."/>
            <person name="Roux S."/>
            <person name="Paez-Espino D."/>
            <person name="Jungbluth S."/>
            <person name="Walsh D.A."/>
            <person name="Denef V.J."/>
            <person name="McMahon K.D."/>
            <person name="Konstantinidis K.T."/>
            <person name="Eloe-Fadrosh E.A."/>
            <person name="Kyrpides N.C."/>
            <person name="Woyke T."/>
        </authorList>
    </citation>
    <scope>NUCLEOTIDE SEQUENCE</scope>
    <source>
        <strain evidence="1">GVMAG-S-1017745-26</strain>
    </source>
</reference>
<name>A0A6C0LXF0_9ZZZZ</name>